<dbReference type="RefSeq" id="WP_343897163.1">
    <property type="nucleotide sequence ID" value="NZ_BAAAFZ010000064.1"/>
</dbReference>
<organism evidence="5 6">
    <name type="scientific">Craurococcus roseus</name>
    <dbReference type="NCBI Taxonomy" id="77585"/>
    <lineage>
        <taxon>Bacteria</taxon>
        <taxon>Pseudomonadati</taxon>
        <taxon>Pseudomonadota</taxon>
        <taxon>Alphaproteobacteria</taxon>
        <taxon>Acetobacterales</taxon>
        <taxon>Acetobacteraceae</taxon>
        <taxon>Craurococcus</taxon>
    </lineage>
</organism>
<dbReference type="EMBL" id="BAAAFZ010000064">
    <property type="protein sequence ID" value="GAA0597687.1"/>
    <property type="molecule type" value="Genomic_DNA"/>
</dbReference>
<dbReference type="Proteomes" id="UP001501588">
    <property type="component" value="Unassembled WGS sequence"/>
</dbReference>
<feature type="coiled-coil region" evidence="1">
    <location>
        <begin position="115"/>
        <end position="149"/>
    </location>
</feature>
<dbReference type="Gene3D" id="2.40.50.100">
    <property type="match status" value="1"/>
</dbReference>
<keyword evidence="1" id="KW-0175">Coiled coil</keyword>
<feature type="transmembrane region" description="Helical" evidence="2">
    <location>
        <begin position="33"/>
        <end position="50"/>
    </location>
</feature>
<feature type="coiled-coil region" evidence="1">
    <location>
        <begin position="181"/>
        <end position="208"/>
    </location>
</feature>
<dbReference type="PRINTS" id="PR01490">
    <property type="entry name" value="RTXTOXIND"/>
</dbReference>
<evidence type="ECO:0000313" key="5">
    <source>
        <dbReference type="EMBL" id="GAA0597687.1"/>
    </source>
</evidence>
<dbReference type="SUPFAM" id="SSF111369">
    <property type="entry name" value="HlyD-like secretion proteins"/>
    <property type="match status" value="3"/>
</dbReference>
<evidence type="ECO:0000259" key="3">
    <source>
        <dbReference type="Pfam" id="PF25917"/>
    </source>
</evidence>
<keyword evidence="2" id="KW-0812">Transmembrane</keyword>
<dbReference type="Pfam" id="PF25963">
    <property type="entry name" value="Beta-barrel_AAEA"/>
    <property type="match status" value="1"/>
</dbReference>
<feature type="domain" description="p-hydroxybenzoic acid efflux pump subunit AaeA-like beta-barrel" evidence="4">
    <location>
        <begin position="271"/>
        <end position="358"/>
    </location>
</feature>
<accession>A0ABP3QX11</accession>
<evidence type="ECO:0000259" key="4">
    <source>
        <dbReference type="Pfam" id="PF25963"/>
    </source>
</evidence>
<reference evidence="6" key="1">
    <citation type="journal article" date="2019" name="Int. J. Syst. Evol. Microbiol.">
        <title>The Global Catalogue of Microorganisms (GCM) 10K type strain sequencing project: providing services to taxonomists for standard genome sequencing and annotation.</title>
        <authorList>
            <consortium name="The Broad Institute Genomics Platform"/>
            <consortium name="The Broad Institute Genome Sequencing Center for Infectious Disease"/>
            <person name="Wu L."/>
            <person name="Ma J."/>
        </authorList>
    </citation>
    <scope>NUCLEOTIDE SEQUENCE [LARGE SCALE GENOMIC DNA]</scope>
    <source>
        <strain evidence="6">JCM 9933</strain>
    </source>
</reference>
<keyword evidence="2" id="KW-0472">Membrane</keyword>
<proteinExistence type="predicted"/>
<keyword evidence="2" id="KW-1133">Transmembrane helix</keyword>
<name>A0ABP3QX11_9PROT</name>
<sequence length="384" mass="39701">MNAQTPIRSDTFLATEASVAAAPRSRLRRARPFLALGALAAAVAGGGWWWQVGRFDVSSDNAYLAGDIAPLGSRIEGDVAELLVADNQAVSAGQPLIRLEDQDWRARRDGTAAALAEAEAALAALDAQAAQQRAAIAAAEAALGQAEAERVRAVAGSTRSATLAEKGYGSRERAENGVADRGKAEAALAAAEANLSAARASLPVLEAQGQAALARRDGASAALALAENQLSYTVVRAPFDGVVGNRSAQVGQHVRPGQTLIAVAPPPARQWVVANFKETQLARMRPGQPARVVLDVSGEELTGRVETLSPATGSLFSLLPPENATGNFTRIVQRVPVRIALDRPEKVPALRPGLSAVATVDTRDDPTAPRGPIGAAAAAIGLAR</sequence>
<gene>
    <name evidence="5" type="ORF">GCM10009416_39920</name>
</gene>
<evidence type="ECO:0000256" key="1">
    <source>
        <dbReference type="SAM" id="Coils"/>
    </source>
</evidence>
<feature type="domain" description="Multidrug resistance protein MdtA-like barrel-sandwich hybrid" evidence="3">
    <location>
        <begin position="69"/>
        <end position="263"/>
    </location>
</feature>
<dbReference type="Pfam" id="PF25917">
    <property type="entry name" value="BSH_RND"/>
    <property type="match status" value="1"/>
</dbReference>
<keyword evidence="6" id="KW-1185">Reference proteome</keyword>
<comment type="caution">
    <text evidence="5">The sequence shown here is derived from an EMBL/GenBank/DDBJ whole genome shotgun (WGS) entry which is preliminary data.</text>
</comment>
<dbReference type="InterPro" id="IPR058634">
    <property type="entry name" value="AaeA-lik-b-barrel"/>
</dbReference>
<dbReference type="PANTHER" id="PTHR30386">
    <property type="entry name" value="MEMBRANE FUSION SUBUNIT OF EMRAB-TOLC MULTIDRUG EFFLUX PUMP"/>
    <property type="match status" value="1"/>
</dbReference>
<evidence type="ECO:0000256" key="2">
    <source>
        <dbReference type="SAM" id="Phobius"/>
    </source>
</evidence>
<dbReference type="PANTHER" id="PTHR30386:SF24">
    <property type="entry name" value="MULTIDRUG RESISTANCE EFFLUX PUMP"/>
    <property type="match status" value="1"/>
</dbReference>
<evidence type="ECO:0000313" key="6">
    <source>
        <dbReference type="Proteomes" id="UP001501588"/>
    </source>
</evidence>
<dbReference type="InterPro" id="IPR058625">
    <property type="entry name" value="MdtA-like_BSH"/>
</dbReference>
<dbReference type="Gene3D" id="2.40.30.170">
    <property type="match status" value="1"/>
</dbReference>
<dbReference type="InterPro" id="IPR050739">
    <property type="entry name" value="MFP"/>
</dbReference>
<protein>
    <submittedName>
        <fullName evidence="5">HlyD family secretion protein</fullName>
    </submittedName>
</protein>